<dbReference type="Gene3D" id="2.60.40.10">
    <property type="entry name" value="Immunoglobulins"/>
    <property type="match status" value="1"/>
</dbReference>
<keyword evidence="7" id="KW-1185">Reference proteome</keyword>
<dbReference type="PANTHER" id="PTHR38537">
    <property type="entry name" value="JITTERBUG, ISOFORM N"/>
    <property type="match status" value="1"/>
</dbReference>
<proteinExistence type="inferred from homology"/>
<dbReference type="PROSITE" id="PS50194">
    <property type="entry name" value="FILAMIN_REPEAT"/>
    <property type="match status" value="1"/>
</dbReference>
<sequence>MAMRRWPWGGGNEDMAMCWWPWVGGHVAMAMGGASAVCPPRVTGVCSEFLVKTANAGAGALAVTIDGPSKVKLDCVECPEGHRVTYTPMAPGNYLISIKYGGPHHIVGSPFKAKVTGCDIMEDPQCDMLGGPQGGGIEGPGGDMMENPQGDTL</sequence>
<feature type="compositionally biased region" description="Gly residues" evidence="4">
    <location>
        <begin position="131"/>
        <end position="142"/>
    </location>
</feature>
<evidence type="ECO:0000313" key="7">
    <source>
        <dbReference type="Proteomes" id="UP000233556"/>
    </source>
</evidence>
<dbReference type="InterPro" id="IPR044801">
    <property type="entry name" value="Filamin"/>
</dbReference>
<feature type="region of interest" description="Disordered" evidence="4">
    <location>
        <begin position="129"/>
        <end position="153"/>
    </location>
</feature>
<evidence type="ECO:0000313" key="6">
    <source>
        <dbReference type="EMBL" id="PKU27491.1"/>
    </source>
</evidence>
<reference evidence="7" key="2">
    <citation type="submission" date="2017-12" db="EMBL/GenBank/DDBJ databases">
        <title>Genome sequence of the Bar-tailed Godwit (Limosa lapponica baueri).</title>
        <authorList>
            <person name="Lima N.C.B."/>
            <person name="Parody-Merino A.M."/>
            <person name="Battley P.F."/>
            <person name="Fidler A.E."/>
            <person name="Prosdocimi F."/>
        </authorList>
    </citation>
    <scope>NUCLEOTIDE SEQUENCE [LARGE SCALE GENOMIC DNA]</scope>
</reference>
<feature type="chain" id="PRO_5014130762" evidence="5">
    <location>
        <begin position="37"/>
        <end position="153"/>
    </location>
</feature>
<evidence type="ECO:0000256" key="4">
    <source>
        <dbReference type="SAM" id="MobiDB-lite"/>
    </source>
</evidence>
<evidence type="ECO:0000256" key="3">
    <source>
        <dbReference type="PROSITE-ProRule" id="PRU00087"/>
    </source>
</evidence>
<evidence type="ECO:0000256" key="1">
    <source>
        <dbReference type="ARBA" id="ARBA00009238"/>
    </source>
</evidence>
<dbReference type="InterPro" id="IPR017868">
    <property type="entry name" value="Filamin/ABP280_repeat-like"/>
</dbReference>
<dbReference type="InterPro" id="IPR001298">
    <property type="entry name" value="Filamin/ABP280_rpt"/>
</dbReference>
<accession>A0A2I0T119</accession>
<evidence type="ECO:0000256" key="2">
    <source>
        <dbReference type="ARBA" id="ARBA00022737"/>
    </source>
</evidence>
<dbReference type="PANTHER" id="PTHR38537:SF8">
    <property type="entry name" value="FILAMIN-A"/>
    <property type="match status" value="1"/>
</dbReference>
<keyword evidence="5" id="KW-0732">Signal</keyword>
<organism evidence="6 7">
    <name type="scientific">Limosa lapponica baueri</name>
    <dbReference type="NCBI Taxonomy" id="1758121"/>
    <lineage>
        <taxon>Eukaryota</taxon>
        <taxon>Metazoa</taxon>
        <taxon>Chordata</taxon>
        <taxon>Craniata</taxon>
        <taxon>Vertebrata</taxon>
        <taxon>Euteleostomi</taxon>
        <taxon>Archelosauria</taxon>
        <taxon>Archosauria</taxon>
        <taxon>Dinosauria</taxon>
        <taxon>Saurischia</taxon>
        <taxon>Theropoda</taxon>
        <taxon>Coelurosauria</taxon>
        <taxon>Aves</taxon>
        <taxon>Neognathae</taxon>
        <taxon>Neoaves</taxon>
        <taxon>Charadriiformes</taxon>
        <taxon>Scolopacidae</taxon>
        <taxon>Limosa</taxon>
    </lineage>
</organism>
<feature type="signal peptide" evidence="5">
    <location>
        <begin position="1"/>
        <end position="36"/>
    </location>
</feature>
<dbReference type="InterPro" id="IPR013783">
    <property type="entry name" value="Ig-like_fold"/>
</dbReference>
<comment type="similarity">
    <text evidence="1">Belongs to the filamin family.</text>
</comment>
<dbReference type="SMART" id="SM00557">
    <property type="entry name" value="IG_FLMN"/>
    <property type="match status" value="1"/>
</dbReference>
<dbReference type="GO" id="GO:0030036">
    <property type="term" value="P:actin cytoskeleton organization"/>
    <property type="evidence" value="ECO:0007669"/>
    <property type="project" value="InterPro"/>
</dbReference>
<dbReference type="EMBL" id="KZ526696">
    <property type="protein sequence ID" value="PKU27491.1"/>
    <property type="molecule type" value="Genomic_DNA"/>
</dbReference>
<dbReference type="Pfam" id="PF00630">
    <property type="entry name" value="Filamin"/>
    <property type="match status" value="1"/>
</dbReference>
<dbReference type="AlphaFoldDB" id="A0A2I0T119"/>
<keyword evidence="2" id="KW-0677">Repeat</keyword>
<dbReference type="InterPro" id="IPR014756">
    <property type="entry name" value="Ig_E-set"/>
</dbReference>
<feature type="repeat" description="Filamin" evidence="3">
    <location>
        <begin position="47"/>
        <end position="115"/>
    </location>
</feature>
<dbReference type="OrthoDB" id="5334309at2759"/>
<protein>
    <submittedName>
        <fullName evidence="6">Uncharacterized protein</fullName>
    </submittedName>
</protein>
<dbReference type="Proteomes" id="UP000233556">
    <property type="component" value="Unassembled WGS sequence"/>
</dbReference>
<dbReference type="GO" id="GO:0051015">
    <property type="term" value="F:actin filament binding"/>
    <property type="evidence" value="ECO:0007669"/>
    <property type="project" value="InterPro"/>
</dbReference>
<reference evidence="7" key="1">
    <citation type="submission" date="2017-11" db="EMBL/GenBank/DDBJ databases">
        <authorList>
            <person name="Lima N.C."/>
            <person name="Parody-Merino A.M."/>
            <person name="Battley P.F."/>
            <person name="Fidler A.E."/>
            <person name="Prosdocimi F."/>
        </authorList>
    </citation>
    <scope>NUCLEOTIDE SEQUENCE [LARGE SCALE GENOMIC DNA]</scope>
</reference>
<evidence type="ECO:0000256" key="5">
    <source>
        <dbReference type="SAM" id="SignalP"/>
    </source>
</evidence>
<name>A0A2I0T119_LIMLA</name>
<dbReference type="SUPFAM" id="SSF81296">
    <property type="entry name" value="E set domains"/>
    <property type="match status" value="1"/>
</dbReference>
<gene>
    <name evidence="6" type="ORF">llap_22205</name>
</gene>